<dbReference type="Pfam" id="PF00501">
    <property type="entry name" value="AMP-binding"/>
    <property type="match status" value="1"/>
</dbReference>
<dbReference type="EMBL" id="LGUA01001227">
    <property type="protein sequence ID" value="OAX78956.1"/>
    <property type="molecule type" value="Genomic_DNA"/>
</dbReference>
<reference evidence="2 3" key="1">
    <citation type="submission" date="2015-07" db="EMBL/GenBank/DDBJ databases">
        <title>Emmonsia species relationships and genome sequence.</title>
        <authorList>
            <person name="Cuomo C.A."/>
            <person name="Schwartz I.S."/>
            <person name="Kenyon C."/>
            <person name="de Hoog G.S."/>
            <person name="Govender N.P."/>
            <person name="Botha A."/>
            <person name="Moreno L."/>
            <person name="de Vries M."/>
            <person name="Munoz J.F."/>
            <person name="Stielow J.B."/>
        </authorList>
    </citation>
    <scope>NUCLEOTIDE SEQUENCE [LARGE SCALE GENOMIC DNA]</scope>
    <source>
        <strain evidence="2 3">CBS 136260</strain>
    </source>
</reference>
<sequence length="238" mass="26785">MAPTTTIPLPGVVHGKRILATVIETRAKDDTTEPWVSAPINNDDISAGYRDITFQQLNNAANHAARWLSQELPTTFEPMQHFAYAGPKDLRYAFFAVAAAKLQKVMVLPSPLLTPEAQLRVLEKTNCKLYLRPLEMAESVSNILQEVPHVGQITVPGIEEFLRDDEATPVFYSKTWDEGKDDPWLVYHTSGTTVNVDITEIYPQPRGLIHNSGPSPKQDRDLFFRIRQFLRAIQDNGC</sequence>
<gene>
    <name evidence="2" type="ORF">ACJ72_06730</name>
</gene>
<dbReference type="SUPFAM" id="SSF56801">
    <property type="entry name" value="Acetyl-CoA synthetase-like"/>
    <property type="match status" value="1"/>
</dbReference>
<feature type="domain" description="AMP-dependent synthetase/ligase" evidence="1">
    <location>
        <begin position="47"/>
        <end position="193"/>
    </location>
</feature>
<dbReference type="STRING" id="1658172.A0A1B7NQK9"/>
<evidence type="ECO:0000313" key="2">
    <source>
        <dbReference type="EMBL" id="OAX78956.1"/>
    </source>
</evidence>
<dbReference type="Gene3D" id="3.40.50.12780">
    <property type="entry name" value="N-terminal domain of ligase-like"/>
    <property type="match status" value="1"/>
</dbReference>
<dbReference type="GO" id="GO:0031956">
    <property type="term" value="F:medium-chain fatty acid-CoA ligase activity"/>
    <property type="evidence" value="ECO:0007669"/>
    <property type="project" value="TreeGrafter"/>
</dbReference>
<dbReference type="InterPro" id="IPR042099">
    <property type="entry name" value="ANL_N_sf"/>
</dbReference>
<protein>
    <recommendedName>
        <fullName evidence="1">AMP-dependent synthetase/ligase domain-containing protein</fullName>
    </recommendedName>
</protein>
<dbReference type="PANTHER" id="PTHR43201">
    <property type="entry name" value="ACYL-COA SYNTHETASE"/>
    <property type="match status" value="1"/>
</dbReference>
<evidence type="ECO:0000259" key="1">
    <source>
        <dbReference type="Pfam" id="PF00501"/>
    </source>
</evidence>
<dbReference type="GO" id="GO:0006631">
    <property type="term" value="P:fatty acid metabolic process"/>
    <property type="evidence" value="ECO:0007669"/>
    <property type="project" value="TreeGrafter"/>
</dbReference>
<organism evidence="2 3">
    <name type="scientific">Emergomyces africanus</name>
    <dbReference type="NCBI Taxonomy" id="1955775"/>
    <lineage>
        <taxon>Eukaryota</taxon>
        <taxon>Fungi</taxon>
        <taxon>Dikarya</taxon>
        <taxon>Ascomycota</taxon>
        <taxon>Pezizomycotina</taxon>
        <taxon>Eurotiomycetes</taxon>
        <taxon>Eurotiomycetidae</taxon>
        <taxon>Onygenales</taxon>
        <taxon>Ajellomycetaceae</taxon>
        <taxon>Emergomyces</taxon>
    </lineage>
</organism>
<comment type="caution">
    <text evidence="2">The sequence shown here is derived from an EMBL/GenBank/DDBJ whole genome shotgun (WGS) entry which is preliminary data.</text>
</comment>
<accession>A0A1B7NQK9</accession>
<dbReference type="InterPro" id="IPR000873">
    <property type="entry name" value="AMP-dep_synth/lig_dom"/>
</dbReference>
<dbReference type="AlphaFoldDB" id="A0A1B7NQK9"/>
<dbReference type="PANTHER" id="PTHR43201:SF3">
    <property type="entry name" value="ENZYME, PUTATIVE (JCVI)-RELATED"/>
    <property type="match status" value="1"/>
</dbReference>
<dbReference type="OrthoDB" id="429813at2759"/>
<dbReference type="Proteomes" id="UP000091918">
    <property type="component" value="Unassembled WGS sequence"/>
</dbReference>
<name>A0A1B7NQK9_9EURO</name>
<evidence type="ECO:0000313" key="3">
    <source>
        <dbReference type="Proteomes" id="UP000091918"/>
    </source>
</evidence>
<proteinExistence type="predicted"/>
<keyword evidence="3" id="KW-1185">Reference proteome</keyword>